<dbReference type="PRINTS" id="PR00107">
    <property type="entry name" value="PHOSPHOCPHPR"/>
</dbReference>
<gene>
    <name evidence="5" type="ORF">EubceDRAFT1_2201</name>
</gene>
<evidence type="ECO:0000313" key="6">
    <source>
        <dbReference type="Proteomes" id="UP000005753"/>
    </source>
</evidence>
<reference evidence="5 6" key="2">
    <citation type="submission" date="2012-02" db="EMBL/GenBank/DDBJ databases">
        <title>Improved High-Quality Draft sequence of Eubacterium cellulosolvens 6.</title>
        <authorList>
            <consortium name="US DOE Joint Genome Institute"/>
            <person name="Lucas S."/>
            <person name="Han J."/>
            <person name="Lapidus A."/>
            <person name="Cheng J.-F."/>
            <person name="Goodwin L."/>
            <person name="Pitluck S."/>
            <person name="Peters L."/>
            <person name="Mikhailova N."/>
            <person name="Gu W."/>
            <person name="Detter J.C."/>
            <person name="Han C."/>
            <person name="Tapia R."/>
            <person name="Land M."/>
            <person name="Hauser L."/>
            <person name="Kyrpides N."/>
            <person name="Ivanova N."/>
            <person name="Pagani I."/>
            <person name="Johnson E."/>
            <person name="Mukhopadhyay B."/>
            <person name="Anderson I."/>
            <person name="Woyke T."/>
        </authorList>
    </citation>
    <scope>NUCLEOTIDE SEQUENCE [LARGE SCALE GENOMIC DNA]</scope>
    <source>
        <strain evidence="5 6">6</strain>
    </source>
</reference>
<dbReference type="GO" id="GO:0016740">
    <property type="term" value="F:transferase activity"/>
    <property type="evidence" value="ECO:0007669"/>
    <property type="project" value="UniProtKB-KW"/>
</dbReference>
<evidence type="ECO:0000256" key="3">
    <source>
        <dbReference type="ARBA" id="ARBA00022683"/>
    </source>
</evidence>
<dbReference type="PROSITE" id="PS51350">
    <property type="entry name" value="PTS_HPR_DOM"/>
    <property type="match status" value="1"/>
</dbReference>
<reference evidence="5 6" key="1">
    <citation type="submission" date="2010-08" db="EMBL/GenBank/DDBJ databases">
        <authorList>
            <consortium name="US DOE Joint Genome Institute (JGI-PGF)"/>
            <person name="Lucas S."/>
            <person name="Copeland A."/>
            <person name="Lapidus A."/>
            <person name="Cheng J.-F."/>
            <person name="Bruce D."/>
            <person name="Goodwin L."/>
            <person name="Pitluck S."/>
            <person name="Land M.L."/>
            <person name="Hauser L."/>
            <person name="Chang Y.-J."/>
            <person name="Anderson I.J."/>
            <person name="Johnson E."/>
            <person name="Mulhopadhyay B."/>
            <person name="Kyrpides N."/>
            <person name="Woyke T.J."/>
        </authorList>
    </citation>
    <scope>NUCLEOTIDE SEQUENCE [LARGE SCALE GENOMIC DNA]</scope>
    <source>
        <strain evidence="5 6">6</strain>
    </source>
</reference>
<dbReference type="HOGENOM" id="CLU_136230_2_0_9"/>
<dbReference type="SUPFAM" id="SSF55594">
    <property type="entry name" value="HPr-like"/>
    <property type="match status" value="1"/>
</dbReference>
<evidence type="ECO:0000313" key="5">
    <source>
        <dbReference type="EMBL" id="EIM57961.1"/>
    </source>
</evidence>
<proteinExistence type="predicted"/>
<accession>I5AVY8</accession>
<keyword evidence="5" id="KW-0808">Transferase</keyword>
<evidence type="ECO:0000256" key="2">
    <source>
        <dbReference type="ARBA" id="ARBA00022490"/>
    </source>
</evidence>
<dbReference type="GO" id="GO:0005737">
    <property type="term" value="C:cytoplasm"/>
    <property type="evidence" value="ECO:0007669"/>
    <property type="project" value="UniProtKB-SubCell"/>
</dbReference>
<dbReference type="InterPro" id="IPR035895">
    <property type="entry name" value="HPr-like_sf"/>
</dbReference>
<organism evidence="5 6">
    <name type="scientific">Eubacterium cellulosolvens (strain ATCC 43171 / JCM 9499 / 6)</name>
    <name type="common">Cillobacterium cellulosolvens</name>
    <dbReference type="NCBI Taxonomy" id="633697"/>
    <lineage>
        <taxon>Bacteria</taxon>
        <taxon>Bacillati</taxon>
        <taxon>Bacillota</taxon>
        <taxon>Clostridia</taxon>
        <taxon>Eubacteriales</taxon>
        <taxon>Eubacteriaceae</taxon>
        <taxon>Eubacterium</taxon>
    </lineage>
</organism>
<dbReference type="STRING" id="633697.EubceDRAFT1_2201"/>
<dbReference type="GO" id="GO:0009401">
    <property type="term" value="P:phosphoenolpyruvate-dependent sugar phosphotransferase system"/>
    <property type="evidence" value="ECO:0007669"/>
    <property type="project" value="UniProtKB-KW"/>
</dbReference>
<dbReference type="Pfam" id="PF00381">
    <property type="entry name" value="PTS-HPr"/>
    <property type="match status" value="1"/>
</dbReference>
<dbReference type="NCBIfam" id="TIGR01003">
    <property type="entry name" value="PTS_HPr_family"/>
    <property type="match status" value="1"/>
</dbReference>
<dbReference type="AlphaFoldDB" id="I5AVY8"/>
<evidence type="ECO:0000256" key="1">
    <source>
        <dbReference type="ARBA" id="ARBA00004496"/>
    </source>
</evidence>
<dbReference type="Proteomes" id="UP000005753">
    <property type="component" value="Chromosome"/>
</dbReference>
<dbReference type="InterPro" id="IPR000032">
    <property type="entry name" value="HPr-like"/>
</dbReference>
<dbReference type="CDD" id="cd00367">
    <property type="entry name" value="PTS-HPr_like"/>
    <property type="match status" value="1"/>
</dbReference>
<protein>
    <submittedName>
        <fullName evidence="5">Phosphotransferase system HPr (HPr) family protein</fullName>
    </submittedName>
</protein>
<dbReference type="PANTHER" id="PTHR33705:SF2">
    <property type="entry name" value="PHOSPHOCARRIER PROTEIN NPR"/>
    <property type="match status" value="1"/>
</dbReference>
<evidence type="ECO:0000259" key="4">
    <source>
        <dbReference type="PROSITE" id="PS51350"/>
    </source>
</evidence>
<keyword evidence="2" id="KW-0963">Cytoplasm</keyword>
<dbReference type="PANTHER" id="PTHR33705">
    <property type="entry name" value="PHOSPHOCARRIER PROTEIN HPR"/>
    <property type="match status" value="1"/>
</dbReference>
<dbReference type="InterPro" id="IPR050399">
    <property type="entry name" value="HPr"/>
</dbReference>
<name>I5AVY8_EUBC6</name>
<dbReference type="EMBL" id="CM001487">
    <property type="protein sequence ID" value="EIM57961.1"/>
    <property type="molecule type" value="Genomic_DNA"/>
</dbReference>
<dbReference type="Gene3D" id="3.30.1340.10">
    <property type="entry name" value="HPr-like"/>
    <property type="match status" value="1"/>
</dbReference>
<dbReference type="OrthoDB" id="9809047at2"/>
<keyword evidence="6" id="KW-1185">Reference proteome</keyword>
<feature type="domain" description="HPr" evidence="4">
    <location>
        <begin position="1"/>
        <end position="85"/>
    </location>
</feature>
<keyword evidence="3" id="KW-0598">Phosphotransferase system</keyword>
<dbReference type="eggNOG" id="COG1925">
    <property type="taxonomic scope" value="Bacteria"/>
</dbReference>
<comment type="subcellular location">
    <subcellularLocation>
        <location evidence="1">Cytoplasm</location>
    </subcellularLocation>
</comment>
<sequence length="85" mass="9133">MKSFKYVITDPVGIHARPAQTLVADAKKYASKITIECNGKSAGATSLIKLMSLGIKKDDEITVTVEGDDEEAAAVSFEEFLKANL</sequence>